<accession>A0ABW1V386</accession>
<keyword evidence="1" id="KW-0472">Membrane</keyword>
<feature type="transmembrane region" description="Helical" evidence="1">
    <location>
        <begin position="113"/>
        <end position="135"/>
    </location>
</feature>
<dbReference type="Proteomes" id="UP001596233">
    <property type="component" value="Unassembled WGS sequence"/>
</dbReference>
<dbReference type="RefSeq" id="WP_379234064.1">
    <property type="nucleotide sequence ID" value="NZ_JBHSTE010000003.1"/>
</dbReference>
<gene>
    <name evidence="2" type="ORF">ACFP56_10380</name>
</gene>
<feature type="transmembrane region" description="Helical" evidence="1">
    <location>
        <begin position="60"/>
        <end position="81"/>
    </location>
</feature>
<organism evidence="2 3">
    <name type="scientific">Paenibacillus septentrionalis</name>
    <dbReference type="NCBI Taxonomy" id="429342"/>
    <lineage>
        <taxon>Bacteria</taxon>
        <taxon>Bacillati</taxon>
        <taxon>Bacillota</taxon>
        <taxon>Bacilli</taxon>
        <taxon>Bacillales</taxon>
        <taxon>Paenibacillaceae</taxon>
        <taxon>Paenibacillus</taxon>
    </lineage>
</organism>
<evidence type="ECO:0000313" key="3">
    <source>
        <dbReference type="Proteomes" id="UP001596233"/>
    </source>
</evidence>
<evidence type="ECO:0000313" key="2">
    <source>
        <dbReference type="EMBL" id="MFC6333030.1"/>
    </source>
</evidence>
<sequence length="143" mass="16182">MKKVLLVMLSIVIVVLGMLLNFKEFHMGTAVNSKNVVVTVCYAASWIYLIYAAGRQRSNVVLFSFLVIWWLTLFSSITSVYANATEAAVYWALPFIILFIGQWYGLLLLSDQFLHVSLIIAIISLGFTITILQLLKSIKHIQH</sequence>
<keyword evidence="3" id="KW-1185">Reference proteome</keyword>
<evidence type="ECO:0000256" key="1">
    <source>
        <dbReference type="SAM" id="Phobius"/>
    </source>
</evidence>
<feature type="transmembrane region" description="Helical" evidence="1">
    <location>
        <begin position="88"/>
        <end position="107"/>
    </location>
</feature>
<feature type="transmembrane region" description="Helical" evidence="1">
    <location>
        <begin position="6"/>
        <end position="23"/>
    </location>
</feature>
<feature type="transmembrane region" description="Helical" evidence="1">
    <location>
        <begin position="35"/>
        <end position="54"/>
    </location>
</feature>
<protein>
    <submittedName>
        <fullName evidence="2">Uncharacterized protein</fullName>
    </submittedName>
</protein>
<name>A0ABW1V386_9BACL</name>
<reference evidence="3" key="1">
    <citation type="journal article" date="2019" name="Int. J. Syst. Evol. Microbiol.">
        <title>The Global Catalogue of Microorganisms (GCM) 10K type strain sequencing project: providing services to taxonomists for standard genome sequencing and annotation.</title>
        <authorList>
            <consortium name="The Broad Institute Genomics Platform"/>
            <consortium name="The Broad Institute Genome Sequencing Center for Infectious Disease"/>
            <person name="Wu L."/>
            <person name="Ma J."/>
        </authorList>
    </citation>
    <scope>NUCLEOTIDE SEQUENCE [LARGE SCALE GENOMIC DNA]</scope>
    <source>
        <strain evidence="3">PCU 280</strain>
    </source>
</reference>
<proteinExistence type="predicted"/>
<keyword evidence="1" id="KW-1133">Transmembrane helix</keyword>
<comment type="caution">
    <text evidence="2">The sequence shown here is derived from an EMBL/GenBank/DDBJ whole genome shotgun (WGS) entry which is preliminary data.</text>
</comment>
<dbReference type="EMBL" id="JBHSTE010000003">
    <property type="protein sequence ID" value="MFC6333030.1"/>
    <property type="molecule type" value="Genomic_DNA"/>
</dbReference>
<keyword evidence="1" id="KW-0812">Transmembrane</keyword>